<dbReference type="PANTHER" id="PTHR30037">
    <property type="entry name" value="DNA-3-METHYLADENINE GLYCOSYLASE 1"/>
    <property type="match status" value="1"/>
</dbReference>
<gene>
    <name evidence="2" type="ORF">EII41_04520</name>
</gene>
<dbReference type="InterPro" id="IPR005019">
    <property type="entry name" value="Adenine_glyco"/>
</dbReference>
<dbReference type="Proteomes" id="UP000279860">
    <property type="component" value="Unassembled WGS sequence"/>
</dbReference>
<dbReference type="GO" id="GO:0006284">
    <property type="term" value="P:base-excision repair"/>
    <property type="evidence" value="ECO:0007669"/>
    <property type="project" value="InterPro"/>
</dbReference>
<dbReference type="AlphaFoldDB" id="A0A3P1Z494"/>
<name>A0A3P1Z494_TANFO</name>
<feature type="binding site" evidence="1">
    <location>
        <position position="187"/>
    </location>
    <ligand>
        <name>Zn(2+)</name>
        <dbReference type="ChEBI" id="CHEBI:29105"/>
    </ligand>
</feature>
<dbReference type="GO" id="GO:0046872">
    <property type="term" value="F:metal ion binding"/>
    <property type="evidence" value="ECO:0007669"/>
    <property type="project" value="UniProtKB-KW"/>
</dbReference>
<dbReference type="Pfam" id="PF03352">
    <property type="entry name" value="Adenine_glyco"/>
    <property type="match status" value="1"/>
</dbReference>
<dbReference type="GO" id="GO:0008725">
    <property type="term" value="F:DNA-3-methyladenine glycosylase activity"/>
    <property type="evidence" value="ECO:0007669"/>
    <property type="project" value="InterPro"/>
</dbReference>
<dbReference type="EMBL" id="RQYN01000011">
    <property type="protein sequence ID" value="RRD76960.1"/>
    <property type="molecule type" value="Genomic_DNA"/>
</dbReference>
<proteinExistence type="predicted"/>
<dbReference type="RefSeq" id="WP_124789599.1">
    <property type="nucleotide sequence ID" value="NZ_RQYN01000011.1"/>
</dbReference>
<sequence length="192" mass="22500">MEIKNKENIKRCDWATRHPAEQAYHDKQWGIPVYDDRELFKMLILEGMQAGLSWVTVLNKMEAFCEAFDDFRPEIVVNYDEQKETELMQNEGIIRNRLKIKSVSVNAKAYFRVCEEFGSFGNYLWGFVNHRPIVNSWKEIDEVPAKTELSDKISKDLKKRGFKFVGSTIVYAFMQAVGMVNDHLIDCDFRNI</sequence>
<dbReference type="SUPFAM" id="SSF48150">
    <property type="entry name" value="DNA-glycosylase"/>
    <property type="match status" value="1"/>
</dbReference>
<protein>
    <submittedName>
        <fullName evidence="2">DNA-3-methyladenine glycosylase I</fullName>
    </submittedName>
</protein>
<comment type="caution">
    <text evidence="2">The sequence shown here is derived from an EMBL/GenBank/DDBJ whole genome shotgun (WGS) entry which is preliminary data.</text>
</comment>
<keyword evidence="1" id="KW-0862">Zinc</keyword>
<dbReference type="InterPro" id="IPR011257">
    <property type="entry name" value="DNA_glycosylase"/>
</dbReference>
<organism evidence="2 3">
    <name type="scientific">Tannerella forsythia</name>
    <name type="common">Bacteroides forsythus</name>
    <dbReference type="NCBI Taxonomy" id="28112"/>
    <lineage>
        <taxon>Bacteria</taxon>
        <taxon>Pseudomonadati</taxon>
        <taxon>Bacteroidota</taxon>
        <taxon>Bacteroidia</taxon>
        <taxon>Bacteroidales</taxon>
        <taxon>Tannerellaceae</taxon>
        <taxon>Tannerella</taxon>
    </lineage>
</organism>
<dbReference type="PANTHER" id="PTHR30037:SF4">
    <property type="entry name" value="DNA-3-METHYLADENINE GLYCOSYLASE I"/>
    <property type="match status" value="1"/>
</dbReference>
<feature type="binding site" evidence="1">
    <location>
        <position position="12"/>
    </location>
    <ligand>
        <name>Zn(2+)</name>
        <dbReference type="ChEBI" id="CHEBI:29105"/>
    </ligand>
</feature>
<dbReference type="Gene3D" id="1.10.340.30">
    <property type="entry name" value="Hypothetical protein, domain 2"/>
    <property type="match status" value="1"/>
</dbReference>
<feature type="binding site" evidence="1">
    <location>
        <position position="183"/>
    </location>
    <ligand>
        <name>Zn(2+)</name>
        <dbReference type="ChEBI" id="CHEBI:29105"/>
    </ligand>
</feature>
<evidence type="ECO:0000256" key="1">
    <source>
        <dbReference type="PIRSR" id="PIRSR605019-1"/>
    </source>
</evidence>
<keyword evidence="1" id="KW-0479">Metal-binding</keyword>
<accession>A0A3P1Z494</accession>
<dbReference type="InterPro" id="IPR052891">
    <property type="entry name" value="DNA-3mA_glycosylase"/>
</dbReference>
<evidence type="ECO:0000313" key="3">
    <source>
        <dbReference type="Proteomes" id="UP000279860"/>
    </source>
</evidence>
<evidence type="ECO:0000313" key="2">
    <source>
        <dbReference type="EMBL" id="RRD76960.1"/>
    </source>
</evidence>
<feature type="binding site" evidence="1">
    <location>
        <position position="25"/>
    </location>
    <ligand>
        <name>Zn(2+)</name>
        <dbReference type="ChEBI" id="CHEBI:29105"/>
    </ligand>
</feature>
<reference evidence="2 3" key="1">
    <citation type="submission" date="2018-11" db="EMBL/GenBank/DDBJ databases">
        <title>Genomes From Bacteria Associated with the Canine Oral Cavity: a Test Case for Automated Genome-Based Taxonomic Assignment.</title>
        <authorList>
            <person name="Coil D.A."/>
            <person name="Jospin G."/>
            <person name="Darling A.E."/>
            <person name="Wallis C."/>
            <person name="Davis I.J."/>
            <person name="Harris S."/>
            <person name="Eisen J.A."/>
            <person name="Holcombe L.J."/>
            <person name="O'Flynn C."/>
        </authorList>
    </citation>
    <scope>NUCLEOTIDE SEQUENCE [LARGE SCALE GENOMIC DNA]</scope>
    <source>
        <strain evidence="2 3">OH1426_COT-023</strain>
    </source>
</reference>